<reference evidence="2 3" key="1">
    <citation type="submission" date="2018-04" db="EMBL/GenBank/DDBJ databases">
        <title>Genomic Encyclopedia of Archaeal and Bacterial Type Strains, Phase II (KMG-II): from individual species to whole genera.</title>
        <authorList>
            <person name="Goeker M."/>
        </authorList>
    </citation>
    <scope>NUCLEOTIDE SEQUENCE [LARGE SCALE GENOMIC DNA]</scope>
    <source>
        <strain evidence="2 3">DSM 21823</strain>
    </source>
</reference>
<sequence length="139" mass="15201">MAKRPFTPSESLVGRPLPKEAPYRDQLLAGHLKEDGTPCGRMTPGDRWLSAPHRELRKAGLIRSGARVSLLGGAPTDVWYLTEKGVAAAHEARRRVIAAREARNAWSQDFLDARRAAMAAARAPSLEARPEADPEPEPC</sequence>
<organism evidence="2 3">
    <name type="scientific">Gemmobacter caeni</name>
    <dbReference type="NCBI Taxonomy" id="589035"/>
    <lineage>
        <taxon>Bacteria</taxon>
        <taxon>Pseudomonadati</taxon>
        <taxon>Pseudomonadota</taxon>
        <taxon>Alphaproteobacteria</taxon>
        <taxon>Rhodobacterales</taxon>
        <taxon>Paracoccaceae</taxon>
        <taxon>Gemmobacter</taxon>
    </lineage>
</organism>
<name>A0A2T6B985_9RHOB</name>
<proteinExistence type="predicted"/>
<gene>
    <name evidence="2" type="ORF">C8N34_102459</name>
</gene>
<feature type="region of interest" description="Disordered" evidence="1">
    <location>
        <begin position="1"/>
        <end position="21"/>
    </location>
</feature>
<dbReference type="AlphaFoldDB" id="A0A2T6B985"/>
<dbReference type="EMBL" id="QBKP01000002">
    <property type="protein sequence ID" value="PTX52641.1"/>
    <property type="molecule type" value="Genomic_DNA"/>
</dbReference>
<evidence type="ECO:0000256" key="1">
    <source>
        <dbReference type="SAM" id="MobiDB-lite"/>
    </source>
</evidence>
<evidence type="ECO:0000313" key="2">
    <source>
        <dbReference type="EMBL" id="PTX52641.1"/>
    </source>
</evidence>
<protein>
    <submittedName>
        <fullName evidence="2">Uncharacterized protein</fullName>
    </submittedName>
</protein>
<accession>A0A2T6B985</accession>
<keyword evidence="3" id="KW-1185">Reference proteome</keyword>
<comment type="caution">
    <text evidence="2">The sequence shown here is derived from an EMBL/GenBank/DDBJ whole genome shotgun (WGS) entry which is preliminary data.</text>
</comment>
<evidence type="ECO:0000313" key="3">
    <source>
        <dbReference type="Proteomes" id="UP000244224"/>
    </source>
</evidence>
<dbReference type="RefSeq" id="WP_108128047.1">
    <property type="nucleotide sequence ID" value="NZ_QBKP01000002.1"/>
</dbReference>
<dbReference type="Proteomes" id="UP000244224">
    <property type="component" value="Unassembled WGS sequence"/>
</dbReference>